<dbReference type="GeneID" id="42905964"/>
<dbReference type="InterPro" id="IPR010896">
    <property type="entry name" value="NUMOD1"/>
</dbReference>
<organism evidence="3">
    <name type="scientific">Morchella importuna</name>
    <dbReference type="NCBI Taxonomy" id="1174673"/>
    <lineage>
        <taxon>Eukaryota</taxon>
        <taxon>Fungi</taxon>
        <taxon>Dikarya</taxon>
        <taxon>Ascomycota</taxon>
        <taxon>Pezizomycotina</taxon>
        <taxon>Pezizomycetes</taxon>
        <taxon>Pezizales</taxon>
        <taxon>Morchellaceae</taxon>
        <taxon>Morchella</taxon>
    </lineage>
</organism>
<keyword evidence="1" id="KW-0812">Transmembrane</keyword>
<proteinExistence type="predicted"/>
<evidence type="ECO:0000259" key="2">
    <source>
        <dbReference type="Pfam" id="PF07453"/>
    </source>
</evidence>
<evidence type="ECO:0000256" key="1">
    <source>
        <dbReference type="SAM" id="Phobius"/>
    </source>
</evidence>
<dbReference type="EMBL" id="MK527108">
    <property type="protein sequence ID" value="QGN66638.1"/>
    <property type="molecule type" value="Genomic_DNA"/>
</dbReference>
<geneLocation type="mitochondrion" evidence="3"/>
<gene>
    <name evidence="3" type="primary">orf279</name>
</gene>
<dbReference type="AlphaFoldDB" id="A0A650AFW9"/>
<protein>
    <recommendedName>
        <fullName evidence="2">Nuclease-associated modular DNA-binding 1 domain-containing protein</fullName>
    </recommendedName>
</protein>
<evidence type="ECO:0000313" key="3">
    <source>
        <dbReference type="EMBL" id="QGN66638.1"/>
    </source>
</evidence>
<feature type="domain" description="Nuclease-associated modular DNA-binding 1" evidence="2">
    <location>
        <begin position="225"/>
        <end position="252"/>
    </location>
</feature>
<sequence length="279" mass="32642">MLINKKDPKRFYIGSSVNLSRRILEYIHLIKGIRQPNSMSQEEIKKTPISDWGLIILDISMPQLSLINEQFALIIWKPTINRNFHVVPRINNQWEDLDIAISQIKEFLLEFEKDSFGYSRFQKFLKSFMLVKDLKLDPTFSEDKHLSNLVFVYDKAFPEKEPIVYSSVNKAMKALLISHGTLMDYIANQYIFRNNLALSFEPISPEVLAAFSEKPVGDNLARREIIVFNENNELVYEFKSGREMARYFGIDGKVARSAAPPSLSFFLFYYYYYSIVKKR</sequence>
<reference evidence="3" key="1">
    <citation type="submission" date="2019-02" db="EMBL/GenBank/DDBJ databases">
        <title>The largest mitochondrial genome of Morchella importuna (272.2 kb) among fungi reservoir of numerous mitochondrial ORFs, repeatitive sequences and nuclear genome horizontal transfer.</title>
        <authorList>
            <person name="Liu W."/>
            <person name="Bian Y."/>
        </authorList>
    </citation>
    <scope>NUCLEOTIDE SEQUENCE</scope>
</reference>
<dbReference type="RefSeq" id="YP_009722236.1">
    <property type="nucleotide sequence ID" value="NC_045397.1"/>
</dbReference>
<keyword evidence="1" id="KW-1133">Transmembrane helix</keyword>
<accession>A0A650AFW9</accession>
<keyword evidence="1" id="KW-0472">Membrane</keyword>
<keyword evidence="3" id="KW-0496">Mitochondrion</keyword>
<dbReference type="Pfam" id="PF07453">
    <property type="entry name" value="NUMOD1"/>
    <property type="match status" value="1"/>
</dbReference>
<name>A0A650AFW9_9PEZI</name>
<feature type="transmembrane region" description="Helical" evidence="1">
    <location>
        <begin position="254"/>
        <end position="273"/>
    </location>
</feature>